<feature type="region of interest" description="Disordered" evidence="1">
    <location>
        <begin position="1"/>
        <end position="45"/>
    </location>
</feature>
<feature type="compositionally biased region" description="Basic and acidic residues" evidence="1">
    <location>
        <begin position="8"/>
        <end position="32"/>
    </location>
</feature>
<sequence>MMGLAFDKVSRRWVEKGPNKDEDGEGDGGREDGSDDEDEESGKVNFVPILDNDSEVRGYGHCDSIEGREAVTLTVERVEIVNVESTQNETKLFPTCTIGAFSSQQFSNLLRSFLDELKATVENRLDHIGAVMQMVHKNMSTLLKKAAELRKKTKTSRKMMKEFIDRLDHVVEECDRALKDRIMHKKWKSKYQPNKGNHS</sequence>
<dbReference type="EMBL" id="JBBNAF010000011">
    <property type="protein sequence ID" value="KAK9098472.1"/>
    <property type="molecule type" value="Genomic_DNA"/>
</dbReference>
<organism evidence="2 3">
    <name type="scientific">Stephania yunnanensis</name>
    <dbReference type="NCBI Taxonomy" id="152371"/>
    <lineage>
        <taxon>Eukaryota</taxon>
        <taxon>Viridiplantae</taxon>
        <taxon>Streptophyta</taxon>
        <taxon>Embryophyta</taxon>
        <taxon>Tracheophyta</taxon>
        <taxon>Spermatophyta</taxon>
        <taxon>Magnoliopsida</taxon>
        <taxon>Ranunculales</taxon>
        <taxon>Menispermaceae</taxon>
        <taxon>Menispermoideae</taxon>
        <taxon>Cissampelideae</taxon>
        <taxon>Stephania</taxon>
    </lineage>
</organism>
<accession>A0AAP0HUX8</accession>
<dbReference type="Proteomes" id="UP001420932">
    <property type="component" value="Unassembled WGS sequence"/>
</dbReference>
<keyword evidence="3" id="KW-1185">Reference proteome</keyword>
<reference evidence="2 3" key="1">
    <citation type="submission" date="2024-01" db="EMBL/GenBank/DDBJ databases">
        <title>Genome assemblies of Stephania.</title>
        <authorList>
            <person name="Yang L."/>
        </authorList>
    </citation>
    <scope>NUCLEOTIDE SEQUENCE [LARGE SCALE GENOMIC DNA]</scope>
    <source>
        <strain evidence="2">YNDBR</strain>
        <tissue evidence="2">Leaf</tissue>
    </source>
</reference>
<evidence type="ECO:0000313" key="3">
    <source>
        <dbReference type="Proteomes" id="UP001420932"/>
    </source>
</evidence>
<name>A0AAP0HUX8_9MAGN</name>
<proteinExistence type="predicted"/>
<evidence type="ECO:0000313" key="2">
    <source>
        <dbReference type="EMBL" id="KAK9098472.1"/>
    </source>
</evidence>
<gene>
    <name evidence="2" type="ORF">Syun_025517</name>
</gene>
<protein>
    <submittedName>
        <fullName evidence="2">Uncharacterized protein</fullName>
    </submittedName>
</protein>
<comment type="caution">
    <text evidence="2">The sequence shown here is derived from an EMBL/GenBank/DDBJ whole genome shotgun (WGS) entry which is preliminary data.</text>
</comment>
<dbReference type="AlphaFoldDB" id="A0AAP0HUX8"/>
<evidence type="ECO:0000256" key="1">
    <source>
        <dbReference type="SAM" id="MobiDB-lite"/>
    </source>
</evidence>